<evidence type="ECO:0000313" key="3">
    <source>
        <dbReference type="EMBL" id="QZA79206.1"/>
    </source>
</evidence>
<keyword evidence="4" id="KW-1185">Reference proteome</keyword>
<proteinExistence type="predicted"/>
<evidence type="ECO:0000313" key="4">
    <source>
        <dbReference type="Proteomes" id="UP000825679"/>
    </source>
</evidence>
<name>A0ABX8Z9G7_9NEIS</name>
<protein>
    <submittedName>
        <fullName evidence="3">Cephalosporin hydroxylase family protein</fullName>
    </submittedName>
</protein>
<organism evidence="3 4">
    <name type="scientific">Deefgea tanakiae</name>
    <dbReference type="NCBI Taxonomy" id="2865840"/>
    <lineage>
        <taxon>Bacteria</taxon>
        <taxon>Pseudomonadati</taxon>
        <taxon>Pseudomonadota</taxon>
        <taxon>Betaproteobacteria</taxon>
        <taxon>Neisseriales</taxon>
        <taxon>Chitinibacteraceae</taxon>
        <taxon>Deefgea</taxon>
    </lineage>
</organism>
<dbReference type="RefSeq" id="WP_221007725.1">
    <property type="nucleotide sequence ID" value="NZ_CP081150.1"/>
</dbReference>
<keyword evidence="2" id="KW-0808">Transferase</keyword>
<dbReference type="InterPro" id="IPR007072">
    <property type="entry name" value="RNMT_CmcI"/>
</dbReference>
<gene>
    <name evidence="3" type="ORF">K4H28_07370</name>
</gene>
<sequence>MNPIELFEFERDLRVTRNAMDEKFVELSKKWRQEAMGRFYVYNFTSLGRPIIQFPQDMIAIQQLIWLVKPDLIIETGVAHGGSLIQSASQLALLDMCESITLGGAFDVAKSKRKVIGIDIDIREHNRCAIESHPMSAYIEMIEGSSIAPEIVAQVHELAKGYNRIMVLMDSMHTHDHVLAELNAYAPLVSENSYCVVFDTFVEDLPVGFFKGRPWNPGNSPKSAVKKWLKSNTHFCIDEKIADVLMVTASPDGFLRRTVG</sequence>
<dbReference type="PANTHER" id="PTHR40048:SF1">
    <property type="entry name" value="RHAMNOSYL O-METHYLTRANSFERASE"/>
    <property type="match status" value="1"/>
</dbReference>
<evidence type="ECO:0000256" key="2">
    <source>
        <dbReference type="ARBA" id="ARBA00022679"/>
    </source>
</evidence>
<dbReference type="Gene3D" id="3.40.50.150">
    <property type="entry name" value="Vaccinia Virus protein VP39"/>
    <property type="match status" value="1"/>
</dbReference>
<dbReference type="PANTHER" id="PTHR40048">
    <property type="entry name" value="RHAMNOSYL O-METHYLTRANSFERASE"/>
    <property type="match status" value="1"/>
</dbReference>
<dbReference type="SUPFAM" id="SSF53335">
    <property type="entry name" value="S-adenosyl-L-methionine-dependent methyltransferases"/>
    <property type="match status" value="1"/>
</dbReference>
<dbReference type="InterPro" id="IPR029063">
    <property type="entry name" value="SAM-dependent_MTases_sf"/>
</dbReference>
<reference evidence="3 4" key="1">
    <citation type="submission" date="2021-08" db="EMBL/GenBank/DDBJ databases">
        <title>complete genome sequencing of Deefgea sp. D25.</title>
        <authorList>
            <person name="Bae J.-W."/>
            <person name="Gim D.-H."/>
        </authorList>
    </citation>
    <scope>NUCLEOTIDE SEQUENCE [LARGE SCALE GENOMIC DNA]</scope>
    <source>
        <strain evidence="3 4">D25</strain>
    </source>
</reference>
<keyword evidence="1" id="KW-0489">Methyltransferase</keyword>
<accession>A0ABX8Z9G7</accession>
<dbReference type="Proteomes" id="UP000825679">
    <property type="component" value="Chromosome"/>
</dbReference>
<evidence type="ECO:0000256" key="1">
    <source>
        <dbReference type="ARBA" id="ARBA00022603"/>
    </source>
</evidence>
<dbReference type="Pfam" id="PF04989">
    <property type="entry name" value="RMNT_CmcI"/>
    <property type="match status" value="1"/>
</dbReference>
<dbReference type="EMBL" id="CP081150">
    <property type="protein sequence ID" value="QZA79206.1"/>
    <property type="molecule type" value="Genomic_DNA"/>
</dbReference>